<evidence type="ECO:0000256" key="1">
    <source>
        <dbReference type="ARBA" id="ARBA00004123"/>
    </source>
</evidence>
<feature type="region of interest" description="Disordered" evidence="17">
    <location>
        <begin position="1599"/>
        <end position="1629"/>
    </location>
</feature>
<dbReference type="EC" id="2.7.7.6" evidence="16"/>
<evidence type="ECO:0000256" key="11">
    <source>
        <dbReference type="ARBA" id="ARBA00022842"/>
    </source>
</evidence>
<dbReference type="InterPro" id="IPR042102">
    <property type="entry name" value="RNA_pol_Rpb1_3_sf"/>
</dbReference>
<dbReference type="Gene3D" id="3.30.1490.180">
    <property type="entry name" value="RNA polymerase ii"/>
    <property type="match status" value="1"/>
</dbReference>
<dbReference type="NCBIfam" id="NF006336">
    <property type="entry name" value="PRK08566.1"/>
    <property type="match status" value="1"/>
</dbReference>
<evidence type="ECO:0000256" key="15">
    <source>
        <dbReference type="ARBA" id="ARBA00048552"/>
    </source>
</evidence>
<dbReference type="EMBL" id="CCKQ01003063">
    <property type="protein sequence ID" value="CDW74169.1"/>
    <property type="molecule type" value="Genomic_DNA"/>
</dbReference>
<organism evidence="19 20">
    <name type="scientific">Stylonychia lemnae</name>
    <name type="common">Ciliate</name>
    <dbReference type="NCBI Taxonomy" id="5949"/>
    <lineage>
        <taxon>Eukaryota</taxon>
        <taxon>Sar</taxon>
        <taxon>Alveolata</taxon>
        <taxon>Ciliophora</taxon>
        <taxon>Intramacronucleata</taxon>
        <taxon>Spirotrichea</taxon>
        <taxon>Stichotrichia</taxon>
        <taxon>Sporadotrichida</taxon>
        <taxon>Oxytrichidae</taxon>
        <taxon>Stylonychinae</taxon>
        <taxon>Stylonychia</taxon>
    </lineage>
</organism>
<evidence type="ECO:0000256" key="3">
    <source>
        <dbReference type="ARBA" id="ARBA00011730"/>
    </source>
</evidence>
<evidence type="ECO:0000256" key="17">
    <source>
        <dbReference type="SAM" id="MobiDB-lite"/>
    </source>
</evidence>
<dbReference type="InterPro" id="IPR007075">
    <property type="entry name" value="RNA_pol_Rpb1_6"/>
</dbReference>
<dbReference type="Pfam" id="PF04997">
    <property type="entry name" value="RNA_pol_Rpb1_1"/>
    <property type="match status" value="1"/>
</dbReference>
<keyword evidence="5" id="KW-0597">Phosphoprotein</keyword>
<dbReference type="PANTHER" id="PTHR19376">
    <property type="entry name" value="DNA-DIRECTED RNA POLYMERASE"/>
    <property type="match status" value="1"/>
</dbReference>
<keyword evidence="4 16" id="KW-0240">DNA-directed RNA polymerase</keyword>
<feature type="region of interest" description="Disordered" evidence="17">
    <location>
        <begin position="1664"/>
        <end position="1760"/>
    </location>
</feature>
<dbReference type="SUPFAM" id="SSF64484">
    <property type="entry name" value="beta and beta-prime subunits of DNA dependent RNA-polymerase"/>
    <property type="match status" value="1"/>
</dbReference>
<dbReference type="GO" id="GO:0003899">
    <property type="term" value="F:DNA-directed RNA polymerase activity"/>
    <property type="evidence" value="ECO:0007669"/>
    <property type="project" value="UniProtKB-EC"/>
</dbReference>
<dbReference type="SMART" id="SM00663">
    <property type="entry name" value="RPOLA_N"/>
    <property type="match status" value="1"/>
</dbReference>
<dbReference type="CDD" id="cd02733">
    <property type="entry name" value="RNAP_II_RPB1_N"/>
    <property type="match status" value="1"/>
</dbReference>
<evidence type="ECO:0000313" key="19">
    <source>
        <dbReference type="EMBL" id="CDW74169.1"/>
    </source>
</evidence>
<dbReference type="FunFam" id="4.10.860.120:FF:000003">
    <property type="entry name" value="DNA-directed RNA polymerase subunit"/>
    <property type="match status" value="1"/>
</dbReference>
<reference evidence="19 20" key="1">
    <citation type="submission" date="2014-06" db="EMBL/GenBank/DDBJ databases">
        <authorList>
            <person name="Swart Estienne"/>
        </authorList>
    </citation>
    <scope>NUCLEOTIDE SEQUENCE [LARGE SCALE GENOMIC DNA]</scope>
    <source>
        <strain evidence="19 20">130c</strain>
    </source>
</reference>
<dbReference type="CDD" id="cd02584">
    <property type="entry name" value="RNAP_II_Rpb1_C"/>
    <property type="match status" value="1"/>
</dbReference>
<comment type="subunit">
    <text evidence="3">Component of the RNA polymerase II (Pol II) complex consisting of 12 subunits.</text>
</comment>
<dbReference type="Pfam" id="PF04998">
    <property type="entry name" value="RNA_pol_Rpb1_5"/>
    <property type="match status" value="1"/>
</dbReference>
<sequence length="1849" mass="208172">MLKTGSALTHSYIELKQVNSVEFCLLDQDEILKSSVVSIKNERIYDQIKGLIPSFEAVNDPRMGTIDRDRTCFSCKGSHVDCPGHFGHIELAKPVYHIGCLEYVMKLLRCVCFSCGKLLYPREKDQIDAIKRIKNAKSRFAQVLRSSEKHMYRYCDIQNEGCGMKQPKFIKKSISILVEYFQDNQNYMQNLGYNTADFKAIVQPEDAFRVLSRIPPEEQELIGIKKPQNMIIKRLLVCPPPVRPSIAMGSTARCEDDLTFSYQVILKHNNILFTQIEKGANLTTINELRNCLQYYVATLMNNEIAGQPSHKHKSGKPLKALRARLKGKEGRIRGNLMGKRVDFSARSVITPDPNLELDQLGVPLKIAQNVTIPETVTPQNIDVLRQFVSNGPNVYPGAKYIIRHDQRQIDIGILNARSEAHLEFGYKVERHLKDGDYVLFNRQPSLHKMSIMGHRVKVLPYSTFRLNLSVTSPYNADFDGDEMNMFVPQSYESMAEVKEIMAVPLQIVSPQSNKPVMGIVQDSLLAIMLFTRKDAFVDKDTAMNLMMWLGNQSSSVSSISDSQLPIPAVLKPKPLWTGKQMLSLIIPCVNLVRYSDSPGKNGERNWCPTFENIVLIQKGNLITGCLNKSTAGSSSQGLIHIIWRECGPQAAKEFLSNAQNIVNQWVLQHGFSVGVQDACASQQTKNSINETLDKFRGKVFKIIKKAELGKLTTQPGKNMMESFEYMVNNKLNQARDEAGHIAFKNLDPLNKIQNMVVAGSKGTNINISQIMGCVGQQNVEGKRIPFGFKQRSLPHFYKYDYGPESKGFVKNNYISGLDPSEFFFHAMGGREGLIDTAVKTSETGYIQRRLIKALEDVMVNYDNTVRNSSEQIIQFLYGEDGMAGEYIEDLKIDLLKMSNAEIERRYNFIPEKVSSLEAKDQLRKYLDDYIVNKIMDDPQYQLTLYREKEQIYRDRDELRTNIIKNGEDQIHIPINISRLLLNCNQQFNIKKHLPTTLEPKYVIDKVEQLINELTVFPGRRAKVGDTQYREANENSTKLMKIFLRHELASKRIIQEERLSKTAFDFLIGEIKFRFETSQVHPGEMVGSIAAHSLGEPATQMTLNTFHFAGVSSKNVTLGVPRLKEVINVARNINTPMISIYLKGEHKKSERTVMKIQNQIEHSNLSHLVESSSIYYEPNPNQTLIKEDERLLAMYNEVPELCNNNINSPWVLRFKLDPKKIQSRDFSMDFIDKKIQSVFGDQIEVKASDTNDTVHVLRLRFKDVIDEDGTDMETAVQFLKELENSLMNDFTLKGIPEISKVYAKKYTEHEYDIHTGVHKQTNDNWMLETDGVALQKILTVDDVDHTKTISNDILEIQSVLGIEAARKALINELRTVLSFYGIYVNYRHIATLCDVMCQRGRLTSITRHGINRMDTGALRKASFEETVEILLEAAVFNEIDPLKGITENIMLGKLAPLGSGSFDIVQDAAILQEYAQSTLDEELLMEQQTPVQEDEYFNNFYMKHQTPYADTTPIHIQRGMTSEYGRTPGNQSAYEGAFSPGQNYSSPNYMSPNPYQSPGSPQYRINSPVYQGGLVGSYDRYQSPIYQQYSSPIYHPASDGIISPQNQSPMGGHSGITQSPNYSPHQNSNMNSPFTVIGDNPQIHSGIRGASPSYMVNRVGSGHLGHSSLSSPSITGPVSPNYSPPGRDAYGSHRSNNSPAYSPTGAGGSISNNSPRYSPTNFNYSNPYPQAKNSNYSPSYSPTTPAYNQSPKYGLNKSPRYSIRSNGEEEYAISSNGKSSKNMIYIPSSPAYLPANSSSYRGSVRSGGASILSIDDQEAAYDPSKNEEIINTSTATGGIESVNKKGQKNN</sequence>
<dbReference type="Pfam" id="PF04983">
    <property type="entry name" value="RNA_pol_Rpb1_3"/>
    <property type="match status" value="1"/>
</dbReference>
<accession>A0A077ZWC1</accession>
<dbReference type="InterPro" id="IPR007073">
    <property type="entry name" value="RNA_pol_Rpb1_7"/>
</dbReference>
<feature type="compositionally biased region" description="Low complexity" evidence="17">
    <location>
        <begin position="1732"/>
        <end position="1747"/>
    </location>
</feature>
<feature type="region of interest" description="Disordered" evidence="17">
    <location>
        <begin position="1521"/>
        <end position="1540"/>
    </location>
</feature>
<dbReference type="Gene3D" id="2.40.40.20">
    <property type="match status" value="1"/>
</dbReference>
<dbReference type="InterPro" id="IPR038120">
    <property type="entry name" value="Rpb1_funnel_sf"/>
</dbReference>
<keyword evidence="13 16" id="KW-0804">Transcription</keyword>
<dbReference type="FunFam" id="1.10.150.390:FF:000001">
    <property type="entry name" value="DNA-directed RNA polymerase subunit"/>
    <property type="match status" value="1"/>
</dbReference>
<dbReference type="InterPro" id="IPR006592">
    <property type="entry name" value="RNA_pol_N"/>
</dbReference>
<dbReference type="Gene3D" id="3.30.1360.140">
    <property type="match status" value="1"/>
</dbReference>
<dbReference type="Pfam" id="PF04992">
    <property type="entry name" value="RNA_pol_Rpb1_6"/>
    <property type="match status" value="1"/>
</dbReference>
<feature type="compositionally biased region" description="Polar residues" evidence="17">
    <location>
        <begin position="1602"/>
        <end position="1629"/>
    </location>
</feature>
<evidence type="ECO:0000256" key="9">
    <source>
        <dbReference type="ARBA" id="ARBA00022737"/>
    </source>
</evidence>
<evidence type="ECO:0000256" key="16">
    <source>
        <dbReference type="RuleBase" id="RU004279"/>
    </source>
</evidence>
<keyword evidence="20" id="KW-1185">Reference proteome</keyword>
<proteinExistence type="inferred from homology"/>
<dbReference type="OrthoDB" id="270392at2759"/>
<dbReference type="Pfam" id="PF05000">
    <property type="entry name" value="RNA_pol_Rpb1_4"/>
    <property type="match status" value="1"/>
</dbReference>
<protein>
    <recommendedName>
        <fullName evidence="16">DNA-directed RNA polymerase subunit</fullName>
        <ecNumber evidence="16">2.7.7.6</ecNumber>
    </recommendedName>
</protein>
<comment type="subcellular location">
    <subcellularLocation>
        <location evidence="1">Nucleus</location>
    </subcellularLocation>
</comment>
<keyword evidence="8" id="KW-0479">Metal-binding</keyword>
<dbReference type="GO" id="GO:0006351">
    <property type="term" value="P:DNA-templated transcription"/>
    <property type="evidence" value="ECO:0007669"/>
    <property type="project" value="InterPro"/>
</dbReference>
<dbReference type="FunCoup" id="A0A077ZWC1">
    <property type="interactions" value="458"/>
</dbReference>
<evidence type="ECO:0000256" key="13">
    <source>
        <dbReference type="ARBA" id="ARBA00023163"/>
    </source>
</evidence>
<dbReference type="Gene3D" id="4.10.860.120">
    <property type="entry name" value="RNA polymerase II, clamp domain"/>
    <property type="match status" value="1"/>
</dbReference>
<dbReference type="Pfam" id="PF00623">
    <property type="entry name" value="RNA_pol_Rpb1_2"/>
    <property type="match status" value="1"/>
</dbReference>
<dbReference type="GO" id="GO:0003677">
    <property type="term" value="F:DNA binding"/>
    <property type="evidence" value="ECO:0007669"/>
    <property type="project" value="UniProtKB-KW"/>
</dbReference>
<dbReference type="Proteomes" id="UP000039865">
    <property type="component" value="Unassembled WGS sequence"/>
</dbReference>
<evidence type="ECO:0000256" key="7">
    <source>
        <dbReference type="ARBA" id="ARBA00022695"/>
    </source>
</evidence>
<comment type="catalytic activity">
    <reaction evidence="15 16">
        <text>RNA(n) + a ribonucleoside 5'-triphosphate = RNA(n+1) + diphosphate</text>
        <dbReference type="Rhea" id="RHEA:21248"/>
        <dbReference type="Rhea" id="RHEA-COMP:14527"/>
        <dbReference type="Rhea" id="RHEA-COMP:17342"/>
        <dbReference type="ChEBI" id="CHEBI:33019"/>
        <dbReference type="ChEBI" id="CHEBI:61557"/>
        <dbReference type="ChEBI" id="CHEBI:140395"/>
        <dbReference type="EC" id="2.7.7.6"/>
    </reaction>
</comment>
<keyword evidence="9" id="KW-0677">Repeat</keyword>
<keyword evidence="12" id="KW-0238">DNA-binding</keyword>
<dbReference type="InterPro" id="IPR000722">
    <property type="entry name" value="RNA_pol_asu"/>
</dbReference>
<dbReference type="Gene3D" id="6.10.250.2940">
    <property type="match status" value="1"/>
</dbReference>
<dbReference type="InterPro" id="IPR007083">
    <property type="entry name" value="RNA_pol_Rpb1_4"/>
</dbReference>
<dbReference type="Gene3D" id="6.20.50.80">
    <property type="match status" value="1"/>
</dbReference>
<evidence type="ECO:0000256" key="14">
    <source>
        <dbReference type="ARBA" id="ARBA00023242"/>
    </source>
</evidence>
<evidence type="ECO:0000256" key="2">
    <source>
        <dbReference type="ARBA" id="ARBA00006460"/>
    </source>
</evidence>
<dbReference type="InterPro" id="IPR044893">
    <property type="entry name" value="RNA_pol_Rpb1_clamp_domain"/>
</dbReference>
<dbReference type="FunFam" id="1.10.274.100:FF:000001">
    <property type="entry name" value="DNA-directed RNA polymerase subunit"/>
    <property type="match status" value="1"/>
</dbReference>
<evidence type="ECO:0000313" key="20">
    <source>
        <dbReference type="Proteomes" id="UP000039865"/>
    </source>
</evidence>
<name>A0A077ZWC1_STYLE</name>
<evidence type="ECO:0000259" key="18">
    <source>
        <dbReference type="SMART" id="SM00663"/>
    </source>
</evidence>
<comment type="function">
    <text evidence="16">DNA-dependent RNA polymerase catalyzes the transcription of DNA into RNA using the four ribonucleoside triphosphates as substrates.</text>
</comment>
<dbReference type="InterPro" id="IPR007081">
    <property type="entry name" value="RNA_pol_Rpb1_5"/>
</dbReference>
<dbReference type="Gene3D" id="1.10.150.390">
    <property type="match status" value="1"/>
</dbReference>
<dbReference type="OMA" id="QAFPIPH"/>
<keyword evidence="10" id="KW-0862">Zinc</keyword>
<dbReference type="InterPro" id="IPR045867">
    <property type="entry name" value="DNA-dir_RpoC_beta_prime"/>
</dbReference>
<evidence type="ECO:0000256" key="5">
    <source>
        <dbReference type="ARBA" id="ARBA00022553"/>
    </source>
</evidence>
<dbReference type="FunFam" id="1.10.132.30:FF:000001">
    <property type="entry name" value="DNA-directed RNA polymerase subunit"/>
    <property type="match status" value="1"/>
</dbReference>
<dbReference type="InterPro" id="IPR038593">
    <property type="entry name" value="RNA_pol_Rpb1_7_sf"/>
</dbReference>
<evidence type="ECO:0000256" key="10">
    <source>
        <dbReference type="ARBA" id="ARBA00022833"/>
    </source>
</evidence>
<dbReference type="GO" id="GO:0046872">
    <property type="term" value="F:metal ion binding"/>
    <property type="evidence" value="ECO:0007669"/>
    <property type="project" value="UniProtKB-KW"/>
</dbReference>
<keyword evidence="11" id="KW-0460">Magnesium</keyword>
<feature type="compositionally biased region" description="Low complexity" evidence="17">
    <location>
        <begin position="1664"/>
        <end position="1678"/>
    </location>
</feature>
<keyword evidence="7 16" id="KW-0548">Nucleotidyltransferase</keyword>
<feature type="compositionally biased region" description="Polar residues" evidence="17">
    <location>
        <begin position="1708"/>
        <end position="1731"/>
    </location>
</feature>
<evidence type="ECO:0000256" key="4">
    <source>
        <dbReference type="ARBA" id="ARBA00022478"/>
    </source>
</evidence>
<evidence type="ECO:0000256" key="6">
    <source>
        <dbReference type="ARBA" id="ARBA00022679"/>
    </source>
</evidence>
<gene>
    <name evidence="19" type="primary">Contig3362.g3601</name>
    <name evidence="19" type="ORF">STYLEM_3163</name>
</gene>
<dbReference type="Gene3D" id="1.10.132.30">
    <property type="match status" value="1"/>
</dbReference>
<keyword evidence="6 16" id="KW-0808">Transferase</keyword>
<dbReference type="InterPro" id="IPR007080">
    <property type="entry name" value="RNA_pol_Rpb1_1"/>
</dbReference>
<dbReference type="PANTHER" id="PTHR19376:SF37">
    <property type="entry name" value="DNA-DIRECTED RNA POLYMERASE II SUBUNIT RPB1"/>
    <property type="match status" value="1"/>
</dbReference>
<dbReference type="GO" id="GO:0005665">
    <property type="term" value="C:RNA polymerase II, core complex"/>
    <property type="evidence" value="ECO:0007669"/>
    <property type="project" value="TreeGrafter"/>
</dbReference>
<comment type="similarity">
    <text evidence="2 16">Belongs to the RNA polymerase beta' chain family.</text>
</comment>
<dbReference type="InterPro" id="IPR007066">
    <property type="entry name" value="RNA_pol_Rpb1_3"/>
</dbReference>
<dbReference type="FunFam" id="2.40.40.20:FF:000019">
    <property type="entry name" value="DNA-directed RNA polymerase II subunit RPB1"/>
    <property type="match status" value="1"/>
</dbReference>
<feature type="domain" description="RNA polymerase N-terminal" evidence="18">
    <location>
        <begin position="228"/>
        <end position="531"/>
    </location>
</feature>
<dbReference type="Pfam" id="PF04990">
    <property type="entry name" value="RNA_pol_Rpb1_7"/>
    <property type="match status" value="1"/>
</dbReference>
<dbReference type="InParanoid" id="A0A077ZWC1"/>
<keyword evidence="14" id="KW-0539">Nucleus</keyword>
<dbReference type="Gene3D" id="1.10.274.100">
    <property type="entry name" value="RNA polymerase Rpb1, domain 3"/>
    <property type="match status" value="1"/>
</dbReference>
<evidence type="ECO:0000256" key="12">
    <source>
        <dbReference type="ARBA" id="ARBA00023125"/>
    </source>
</evidence>
<evidence type="ECO:0000256" key="8">
    <source>
        <dbReference type="ARBA" id="ARBA00022723"/>
    </source>
</evidence>